<dbReference type="InterPro" id="IPR041588">
    <property type="entry name" value="Integrase_H2C2"/>
</dbReference>
<dbReference type="FunFam" id="1.10.340.70:FF:000003">
    <property type="entry name" value="Protein CBG25708"/>
    <property type="match status" value="1"/>
</dbReference>
<dbReference type="GO" id="GO:0004519">
    <property type="term" value="F:endonuclease activity"/>
    <property type="evidence" value="ECO:0007669"/>
    <property type="project" value="UniProtKB-KW"/>
</dbReference>
<dbReference type="Gene3D" id="1.10.340.70">
    <property type="match status" value="1"/>
</dbReference>
<sequence>MRPGLLMPKLCNPSWVLLVTMPSLCLTMPMWLNHCVPYFDRDSLLTGQLKLSRASFELSQFWPRSQLLVFSMKGCPLLSQLMHPMLDSEQCFNKLDDQLITIAFASRTLSPAERWYSAGEREALACLFACEKWHVYLWGRHFTLRTDHQALVALLSAGSEGRRPIRISRWCSRLMYYNFSVQYRKGANNVVADALSRLPLQIPVTEERDEEIVSLVTSCITKAELQAATATDPTLSQVLTYVHEGWPPKNALSAEFLPYFAVRQELSCVENLLFRDERVIPPASFRHKLIQLAHESHPGIVRTKQNLRDRYWWPALDKQVEQAVYNCHICQAADKSAKPSFAPLQPVPWP</sequence>
<dbReference type="GO" id="GO:0016787">
    <property type="term" value="F:hydrolase activity"/>
    <property type="evidence" value="ECO:0007669"/>
    <property type="project" value="UniProtKB-KW"/>
</dbReference>
<dbReference type="EMBL" id="GACK01009058">
    <property type="protein sequence ID" value="JAA55976.1"/>
    <property type="molecule type" value="mRNA"/>
</dbReference>
<keyword evidence="4" id="KW-0540">Nuclease</keyword>
<organism evidence="11">
    <name type="scientific">Rhipicephalus pulchellus</name>
    <name type="common">Yellow backed tick</name>
    <name type="synonym">Dermacentor pulchellus</name>
    <dbReference type="NCBI Taxonomy" id="72859"/>
    <lineage>
        <taxon>Eukaryota</taxon>
        <taxon>Metazoa</taxon>
        <taxon>Ecdysozoa</taxon>
        <taxon>Arthropoda</taxon>
        <taxon>Chelicerata</taxon>
        <taxon>Arachnida</taxon>
        <taxon>Acari</taxon>
        <taxon>Parasitiformes</taxon>
        <taxon>Ixodida</taxon>
        <taxon>Ixodoidea</taxon>
        <taxon>Ixodidae</taxon>
        <taxon>Rhipicephalinae</taxon>
        <taxon>Rhipicephalus</taxon>
        <taxon>Rhipicephalus</taxon>
    </lineage>
</organism>
<proteinExistence type="evidence at transcript level"/>
<feature type="signal peptide" evidence="8">
    <location>
        <begin position="1"/>
        <end position="27"/>
    </location>
</feature>
<evidence type="ECO:0000256" key="5">
    <source>
        <dbReference type="ARBA" id="ARBA00022759"/>
    </source>
</evidence>
<keyword evidence="7" id="KW-0695">RNA-directed DNA polymerase</keyword>
<feature type="domain" description="Integrase zinc-binding" evidence="10">
    <location>
        <begin position="281"/>
        <end position="334"/>
    </location>
</feature>
<keyword evidence="8" id="KW-0732">Signal</keyword>
<evidence type="ECO:0000256" key="8">
    <source>
        <dbReference type="SAM" id="SignalP"/>
    </source>
</evidence>
<protein>
    <recommendedName>
        <fullName evidence="1">RNA-directed DNA polymerase</fullName>
        <ecNumber evidence="1">2.7.7.49</ecNumber>
    </recommendedName>
</protein>
<feature type="domain" description="Reverse transcriptase RNase H-like" evidence="9">
    <location>
        <begin position="98"/>
        <end position="177"/>
    </location>
</feature>
<keyword evidence="2" id="KW-0808">Transferase</keyword>
<keyword evidence="6" id="KW-0378">Hydrolase</keyword>
<dbReference type="EC" id="2.7.7.49" evidence="1"/>
<keyword evidence="3" id="KW-0548">Nucleotidyltransferase</keyword>
<dbReference type="Pfam" id="PF17921">
    <property type="entry name" value="Integrase_H2C2"/>
    <property type="match status" value="1"/>
</dbReference>
<dbReference type="InterPro" id="IPR041373">
    <property type="entry name" value="RT_RNaseH"/>
</dbReference>
<keyword evidence="5" id="KW-0255">Endonuclease</keyword>
<evidence type="ECO:0000256" key="7">
    <source>
        <dbReference type="ARBA" id="ARBA00022918"/>
    </source>
</evidence>
<evidence type="ECO:0000259" key="10">
    <source>
        <dbReference type="Pfam" id="PF17921"/>
    </source>
</evidence>
<name>L7LV76_RHIPC</name>
<dbReference type="AlphaFoldDB" id="L7LV76"/>
<reference evidence="11" key="1">
    <citation type="submission" date="2012-11" db="EMBL/GenBank/DDBJ databases">
        <authorList>
            <person name="Lucero-Rivera Y.E."/>
            <person name="Tovar-Ramirez D."/>
        </authorList>
    </citation>
    <scope>NUCLEOTIDE SEQUENCE</scope>
    <source>
        <tissue evidence="11">Salivary gland</tissue>
    </source>
</reference>
<accession>L7LV76</accession>
<dbReference type="CDD" id="cd09274">
    <property type="entry name" value="RNase_HI_RT_Ty3"/>
    <property type="match status" value="1"/>
</dbReference>
<dbReference type="PANTHER" id="PTHR37984:SF15">
    <property type="entry name" value="INTEGRASE CATALYTIC DOMAIN-CONTAINING PROTEIN"/>
    <property type="match status" value="1"/>
</dbReference>
<evidence type="ECO:0000256" key="6">
    <source>
        <dbReference type="ARBA" id="ARBA00022801"/>
    </source>
</evidence>
<feature type="chain" id="PRO_5003980775" description="RNA-directed DNA polymerase" evidence="8">
    <location>
        <begin position="28"/>
        <end position="350"/>
    </location>
</feature>
<dbReference type="PANTHER" id="PTHR37984">
    <property type="entry name" value="PROTEIN CBG26694"/>
    <property type="match status" value="1"/>
</dbReference>
<evidence type="ECO:0000256" key="3">
    <source>
        <dbReference type="ARBA" id="ARBA00022695"/>
    </source>
</evidence>
<evidence type="ECO:0000256" key="2">
    <source>
        <dbReference type="ARBA" id="ARBA00022679"/>
    </source>
</evidence>
<dbReference type="InterPro" id="IPR050951">
    <property type="entry name" value="Retrovirus_Pol_polyprotein"/>
</dbReference>
<dbReference type="SUPFAM" id="SSF56672">
    <property type="entry name" value="DNA/RNA polymerases"/>
    <property type="match status" value="1"/>
</dbReference>
<reference evidence="11" key="2">
    <citation type="journal article" date="2015" name="J. Proteomics">
        <title>Sexual differences in the sialomes of the zebra tick, Rhipicephalus pulchellus.</title>
        <authorList>
            <person name="Tan A.W."/>
            <person name="Francischetti I.M."/>
            <person name="Slovak M."/>
            <person name="Kini R.M."/>
            <person name="Ribeiro J.M."/>
        </authorList>
    </citation>
    <scope>NUCLEOTIDE SEQUENCE</scope>
    <source>
        <tissue evidence="11">Salivary gland</tissue>
    </source>
</reference>
<dbReference type="Pfam" id="PF17917">
    <property type="entry name" value="RT_RNaseH"/>
    <property type="match status" value="1"/>
</dbReference>
<evidence type="ECO:0000259" key="9">
    <source>
        <dbReference type="Pfam" id="PF17917"/>
    </source>
</evidence>
<feature type="non-terminal residue" evidence="11">
    <location>
        <position position="350"/>
    </location>
</feature>
<dbReference type="GO" id="GO:0003964">
    <property type="term" value="F:RNA-directed DNA polymerase activity"/>
    <property type="evidence" value="ECO:0007669"/>
    <property type="project" value="UniProtKB-KW"/>
</dbReference>
<evidence type="ECO:0000256" key="1">
    <source>
        <dbReference type="ARBA" id="ARBA00012493"/>
    </source>
</evidence>
<evidence type="ECO:0000256" key="4">
    <source>
        <dbReference type="ARBA" id="ARBA00022722"/>
    </source>
</evidence>
<evidence type="ECO:0000313" key="11">
    <source>
        <dbReference type="EMBL" id="JAA55976.1"/>
    </source>
</evidence>
<dbReference type="InterPro" id="IPR043502">
    <property type="entry name" value="DNA/RNA_pol_sf"/>
</dbReference>